<keyword evidence="2" id="KW-1185">Reference proteome</keyword>
<organism evidence="1 2">
    <name type="scientific">Nesidiocoris tenuis</name>
    <dbReference type="NCBI Taxonomy" id="355587"/>
    <lineage>
        <taxon>Eukaryota</taxon>
        <taxon>Metazoa</taxon>
        <taxon>Ecdysozoa</taxon>
        <taxon>Arthropoda</taxon>
        <taxon>Hexapoda</taxon>
        <taxon>Insecta</taxon>
        <taxon>Pterygota</taxon>
        <taxon>Neoptera</taxon>
        <taxon>Paraneoptera</taxon>
        <taxon>Hemiptera</taxon>
        <taxon>Heteroptera</taxon>
        <taxon>Panheteroptera</taxon>
        <taxon>Cimicomorpha</taxon>
        <taxon>Miridae</taxon>
        <taxon>Dicyphina</taxon>
        <taxon>Nesidiocoris</taxon>
    </lineage>
</organism>
<evidence type="ECO:0000313" key="1">
    <source>
        <dbReference type="EMBL" id="CAB0006344.1"/>
    </source>
</evidence>
<proteinExistence type="predicted"/>
<protein>
    <submittedName>
        <fullName evidence="1">Uncharacterized protein</fullName>
    </submittedName>
</protein>
<reference evidence="1 2" key="1">
    <citation type="submission" date="2020-02" db="EMBL/GenBank/DDBJ databases">
        <authorList>
            <person name="Ferguson B K."/>
        </authorList>
    </citation>
    <scope>NUCLEOTIDE SEQUENCE [LARGE SCALE GENOMIC DNA]</scope>
</reference>
<accession>A0A6H5GQL4</accession>
<evidence type="ECO:0000313" key="2">
    <source>
        <dbReference type="Proteomes" id="UP000479000"/>
    </source>
</evidence>
<name>A0A6H5GQL4_9HEMI</name>
<sequence length="65" mass="7178">MISSGFLNPGPLGQRSSGAGTTINVAIINLAHRRITEDLPLFSRSRIPTPPWETLEISRIEFFTP</sequence>
<dbReference type="AlphaFoldDB" id="A0A6H5GQL4"/>
<dbReference type="Proteomes" id="UP000479000">
    <property type="component" value="Unassembled WGS sequence"/>
</dbReference>
<gene>
    <name evidence="1" type="ORF">NTEN_LOCUS11821</name>
</gene>
<feature type="non-terminal residue" evidence="1">
    <location>
        <position position="65"/>
    </location>
</feature>
<dbReference type="EMBL" id="CADCXU010017591">
    <property type="protein sequence ID" value="CAB0006344.1"/>
    <property type="molecule type" value="Genomic_DNA"/>
</dbReference>